<organism evidence="3 4">
    <name type="scientific">Penaeus vannamei</name>
    <name type="common">Whiteleg shrimp</name>
    <name type="synonym">Litopenaeus vannamei</name>
    <dbReference type="NCBI Taxonomy" id="6689"/>
    <lineage>
        <taxon>Eukaryota</taxon>
        <taxon>Metazoa</taxon>
        <taxon>Ecdysozoa</taxon>
        <taxon>Arthropoda</taxon>
        <taxon>Crustacea</taxon>
        <taxon>Multicrustacea</taxon>
        <taxon>Malacostraca</taxon>
        <taxon>Eumalacostraca</taxon>
        <taxon>Eucarida</taxon>
        <taxon>Decapoda</taxon>
        <taxon>Dendrobranchiata</taxon>
        <taxon>Penaeoidea</taxon>
        <taxon>Penaeidae</taxon>
        <taxon>Penaeus</taxon>
    </lineage>
</organism>
<reference evidence="3 4" key="2">
    <citation type="submission" date="2019-01" db="EMBL/GenBank/DDBJ databases">
        <title>The decoding of complex shrimp genome reveals the adaptation for benthos swimmer, frequently molting mechanism and breeding impact on genome.</title>
        <authorList>
            <person name="Sun Y."/>
            <person name="Gao Y."/>
            <person name="Yu Y."/>
        </authorList>
    </citation>
    <scope>NUCLEOTIDE SEQUENCE [LARGE SCALE GENOMIC DNA]</scope>
    <source>
        <tissue evidence="3">Muscle</tissue>
    </source>
</reference>
<name>A0A3R7QTL1_PENVA</name>
<dbReference type="InterPro" id="IPR026913">
    <property type="entry name" value="METTL24"/>
</dbReference>
<dbReference type="AlphaFoldDB" id="A0A3R7QTL1"/>
<evidence type="ECO:0000313" key="3">
    <source>
        <dbReference type="EMBL" id="ROT77836.1"/>
    </source>
</evidence>
<evidence type="ECO:0000313" key="4">
    <source>
        <dbReference type="Proteomes" id="UP000283509"/>
    </source>
</evidence>
<feature type="region of interest" description="Disordered" evidence="1">
    <location>
        <begin position="243"/>
        <end position="265"/>
    </location>
</feature>
<evidence type="ECO:0000256" key="1">
    <source>
        <dbReference type="SAM" id="MobiDB-lite"/>
    </source>
</evidence>
<feature type="domain" description="Methyltransferase" evidence="2">
    <location>
        <begin position="82"/>
        <end position="231"/>
    </location>
</feature>
<gene>
    <name evidence="3" type="ORF">C7M84_003464</name>
</gene>
<evidence type="ECO:0000259" key="2">
    <source>
        <dbReference type="Pfam" id="PF13383"/>
    </source>
</evidence>
<proteinExistence type="predicted"/>
<keyword evidence="4" id="KW-1185">Reference proteome</keyword>
<comment type="caution">
    <text evidence="3">The sequence shown here is derived from an EMBL/GenBank/DDBJ whole genome shotgun (WGS) entry which is preliminary data.</text>
</comment>
<dbReference type="PANTHER" id="PTHR32026:SF10">
    <property type="entry name" value="METHYLTRANSFERASE-LIKE PROTEIN 24-RELATED"/>
    <property type="match status" value="1"/>
</dbReference>
<reference evidence="3 4" key="1">
    <citation type="submission" date="2018-04" db="EMBL/GenBank/DDBJ databases">
        <authorList>
            <person name="Zhang X."/>
            <person name="Yuan J."/>
            <person name="Li F."/>
            <person name="Xiang J."/>
        </authorList>
    </citation>
    <scope>NUCLEOTIDE SEQUENCE [LARGE SCALE GENOMIC DNA]</scope>
    <source>
        <tissue evidence="3">Muscle</tissue>
    </source>
</reference>
<dbReference type="Pfam" id="PF13383">
    <property type="entry name" value="Methyltransf_22"/>
    <property type="match status" value="1"/>
</dbReference>
<dbReference type="OrthoDB" id="10006218at2759"/>
<sequence length="279" mass="31174">MIHFLRQTTTMSKILKMLVAFLLFSFIIVTIFNRLVDERIAITRKTSPDMDALVEELKKEVEIDAEKKAEDEIACSIPGLQNYDQFYAAITTLETRCNNSKPFGGPPKGTLDARKSVCLDERFKISPNNCLVFSFGINNDFSFEDDMAEFGCKVYAYDPTMDAKDHQRSPNVWFFATGISNYQGLKSVGMDNHWINGKVDRFENLVKAVGMEGRTIDVVKLDVELAEVVCLPCQLSPCAQEHQANSHGDSFGSVKKKRSSDHITPSVLAVPAPDEVCGL</sequence>
<protein>
    <recommendedName>
        <fullName evidence="2">Methyltransferase domain-containing protein</fullName>
    </recommendedName>
</protein>
<dbReference type="EMBL" id="QCYY01001465">
    <property type="protein sequence ID" value="ROT77836.1"/>
    <property type="molecule type" value="Genomic_DNA"/>
</dbReference>
<dbReference type="Proteomes" id="UP000283509">
    <property type="component" value="Unassembled WGS sequence"/>
</dbReference>
<dbReference type="InterPro" id="IPR025714">
    <property type="entry name" value="Methyltranfer_dom"/>
</dbReference>
<accession>A0A3R7QTL1</accession>
<dbReference type="PANTHER" id="PTHR32026">
    <property type="entry name" value="METHYLTRANSFERASE-LIKE PROTEIN 24"/>
    <property type="match status" value="1"/>
</dbReference>